<name>A0A1F5B113_9BACT</name>
<protein>
    <submittedName>
        <fullName evidence="2">Uncharacterized protein</fullName>
    </submittedName>
</protein>
<comment type="caution">
    <text evidence="2">The sequence shown here is derived from an EMBL/GenBank/DDBJ whole genome shotgun (WGS) entry which is preliminary data.</text>
</comment>
<reference evidence="2 3" key="1">
    <citation type="journal article" date="2016" name="Nat. Commun.">
        <title>Thousands of microbial genomes shed light on interconnected biogeochemical processes in an aquifer system.</title>
        <authorList>
            <person name="Anantharaman K."/>
            <person name="Brown C.T."/>
            <person name="Hug L.A."/>
            <person name="Sharon I."/>
            <person name="Castelle C.J."/>
            <person name="Probst A.J."/>
            <person name="Thomas B.C."/>
            <person name="Singh A."/>
            <person name="Wilkins M.J."/>
            <person name="Karaoz U."/>
            <person name="Brodie E.L."/>
            <person name="Williams K.H."/>
            <person name="Hubbard S.S."/>
            <person name="Banfield J.F."/>
        </authorList>
    </citation>
    <scope>NUCLEOTIDE SEQUENCE [LARGE SCALE GENOMIC DNA]</scope>
</reference>
<gene>
    <name evidence="2" type="ORF">A2Z10_00795</name>
</gene>
<dbReference type="EMBL" id="MEYI01000006">
    <property type="protein sequence ID" value="OGD24308.1"/>
    <property type="molecule type" value="Genomic_DNA"/>
</dbReference>
<sequence>MKTKKLFAFLAVAVLVILPMIAFGQTIDPKNNPFGFIDPASGIPIAGTPVTDLGGIVINLVNWFAWFIAVASVAMGLYSGLLFITARGETAQLSTARKTLTYAMIGIAVAVFSFSIITVTQMFLL</sequence>
<keyword evidence="1" id="KW-1133">Transmembrane helix</keyword>
<accession>A0A1F5B113</accession>
<proteinExistence type="predicted"/>
<feature type="transmembrane region" description="Helical" evidence="1">
    <location>
        <begin position="100"/>
        <end position="124"/>
    </location>
</feature>
<evidence type="ECO:0000313" key="3">
    <source>
        <dbReference type="Proteomes" id="UP000176639"/>
    </source>
</evidence>
<evidence type="ECO:0000256" key="1">
    <source>
        <dbReference type="SAM" id="Phobius"/>
    </source>
</evidence>
<keyword evidence="1" id="KW-0812">Transmembrane</keyword>
<organism evidence="2 3">
    <name type="scientific">Candidatus Azambacteria bacterium RBG_16_47_10</name>
    <dbReference type="NCBI Taxonomy" id="1797292"/>
    <lineage>
        <taxon>Bacteria</taxon>
        <taxon>Candidatus Azamiibacteriota</taxon>
    </lineage>
</organism>
<feature type="transmembrane region" description="Helical" evidence="1">
    <location>
        <begin position="63"/>
        <end position="88"/>
    </location>
</feature>
<keyword evidence="1" id="KW-0472">Membrane</keyword>
<dbReference type="AlphaFoldDB" id="A0A1F5B113"/>
<evidence type="ECO:0000313" key="2">
    <source>
        <dbReference type="EMBL" id="OGD24308.1"/>
    </source>
</evidence>
<dbReference type="Proteomes" id="UP000176639">
    <property type="component" value="Unassembled WGS sequence"/>
</dbReference>